<gene>
    <name evidence="6" type="ORF">ENW96_03120</name>
</gene>
<evidence type="ECO:0000259" key="5">
    <source>
        <dbReference type="Pfam" id="PF02662"/>
    </source>
</evidence>
<organism evidence="6">
    <name type="scientific">Desulfobacca acetoxidans</name>
    <dbReference type="NCBI Taxonomy" id="60893"/>
    <lineage>
        <taxon>Bacteria</taxon>
        <taxon>Pseudomonadati</taxon>
        <taxon>Thermodesulfobacteriota</taxon>
        <taxon>Desulfobaccia</taxon>
        <taxon>Desulfobaccales</taxon>
        <taxon>Desulfobaccaceae</taxon>
        <taxon>Desulfobacca</taxon>
    </lineage>
</organism>
<protein>
    <submittedName>
        <fullName evidence="6">Hydrogenase iron-sulfur subunit</fullName>
    </submittedName>
</protein>
<accession>A0A7C3Z007</accession>
<keyword evidence="3" id="KW-0408">Iron</keyword>
<sequence>MSEGYEPQVLGICCRWCSYAGADLAGAMRLQYPPAVKLMMVPCTGRVDILHLLKAFEAGWDAVFVSGCHEGDCHYLAGNIQARKRVAKVKKFLAEIGIEPERLEMFWVSSAEGPQFARVAQEMTDRALRLGPSPVKPKARRSWLAAQGVAGQLAPAGPAPSSARP</sequence>
<keyword evidence="4" id="KW-0411">Iron-sulfur</keyword>
<evidence type="ECO:0000256" key="2">
    <source>
        <dbReference type="ARBA" id="ARBA00023002"/>
    </source>
</evidence>
<comment type="caution">
    <text evidence="6">The sequence shown here is derived from an EMBL/GenBank/DDBJ whole genome shotgun (WGS) entry which is preliminary data.</text>
</comment>
<keyword evidence="2" id="KW-0560">Oxidoreductase</keyword>
<evidence type="ECO:0000256" key="3">
    <source>
        <dbReference type="ARBA" id="ARBA00023004"/>
    </source>
</evidence>
<feature type="domain" description="F420-non-reducing hydrogenase iron-sulfur subunit D" evidence="5">
    <location>
        <begin position="9"/>
        <end position="131"/>
    </location>
</feature>
<evidence type="ECO:0000313" key="6">
    <source>
        <dbReference type="EMBL" id="HGF33367.1"/>
    </source>
</evidence>
<reference evidence="6" key="1">
    <citation type="journal article" date="2020" name="mSystems">
        <title>Genome- and Community-Level Interaction Insights into Carbon Utilization and Element Cycling Functions of Hydrothermarchaeota in Hydrothermal Sediment.</title>
        <authorList>
            <person name="Zhou Z."/>
            <person name="Liu Y."/>
            <person name="Xu W."/>
            <person name="Pan J."/>
            <person name="Luo Z.H."/>
            <person name="Li M."/>
        </authorList>
    </citation>
    <scope>NUCLEOTIDE SEQUENCE [LARGE SCALE GENOMIC DNA]</scope>
    <source>
        <strain evidence="6">SpSt-897</strain>
    </source>
</reference>
<dbReference type="EMBL" id="DTMF01000081">
    <property type="protein sequence ID" value="HGF33367.1"/>
    <property type="molecule type" value="Genomic_DNA"/>
</dbReference>
<name>A0A7C3Z007_9BACT</name>
<keyword evidence="1" id="KW-0479">Metal-binding</keyword>
<dbReference type="GO" id="GO:0051536">
    <property type="term" value="F:iron-sulfur cluster binding"/>
    <property type="evidence" value="ECO:0007669"/>
    <property type="project" value="UniProtKB-KW"/>
</dbReference>
<dbReference type="GO" id="GO:0016491">
    <property type="term" value="F:oxidoreductase activity"/>
    <property type="evidence" value="ECO:0007669"/>
    <property type="project" value="UniProtKB-KW"/>
</dbReference>
<dbReference type="InterPro" id="IPR003813">
    <property type="entry name" value="MvhD/FlpD"/>
</dbReference>
<dbReference type="GO" id="GO:0046872">
    <property type="term" value="F:metal ion binding"/>
    <property type="evidence" value="ECO:0007669"/>
    <property type="project" value="UniProtKB-KW"/>
</dbReference>
<proteinExistence type="predicted"/>
<dbReference type="Pfam" id="PF02662">
    <property type="entry name" value="FlpD"/>
    <property type="match status" value="1"/>
</dbReference>
<evidence type="ECO:0000256" key="1">
    <source>
        <dbReference type="ARBA" id="ARBA00022723"/>
    </source>
</evidence>
<dbReference type="AlphaFoldDB" id="A0A7C3Z007"/>
<evidence type="ECO:0000256" key="4">
    <source>
        <dbReference type="ARBA" id="ARBA00023014"/>
    </source>
</evidence>